<evidence type="ECO:0000313" key="2">
    <source>
        <dbReference type="Proteomes" id="UP000438429"/>
    </source>
</evidence>
<accession>A0A6A4SFN6</accession>
<dbReference type="AlphaFoldDB" id="A0A6A4SFN6"/>
<comment type="caution">
    <text evidence="1">The sequence shown here is derived from an EMBL/GenBank/DDBJ whole genome shotgun (WGS) entry which is preliminary data.</text>
</comment>
<evidence type="ECO:0000313" key="1">
    <source>
        <dbReference type="EMBL" id="KAF0030670.1"/>
    </source>
</evidence>
<protein>
    <submittedName>
        <fullName evidence="1">Uncharacterized protein</fullName>
    </submittedName>
</protein>
<dbReference type="Proteomes" id="UP000438429">
    <property type="component" value="Unassembled WGS sequence"/>
</dbReference>
<sequence>MYKTRGRIDYLQACVLLLQMYFHLQENVEDNQTLTTTCAPTSSRFLLNGSKCGAPPPVGRFSETEPSGRRVIEPRSLRRTMSTLADIYPVVQLRSAELEPLTDRLKSDHRIHISPTDLIRLRISAAAPPGMIDEY</sequence>
<name>A0A6A4SFN6_SCOMX</name>
<reference evidence="1 2" key="1">
    <citation type="submission" date="2019-06" db="EMBL/GenBank/DDBJ databases">
        <title>Draft genomes of female and male turbot (Scophthalmus maximus).</title>
        <authorList>
            <person name="Xu H."/>
            <person name="Xu X.-W."/>
            <person name="Shao C."/>
            <person name="Chen S."/>
        </authorList>
    </citation>
    <scope>NUCLEOTIDE SEQUENCE [LARGE SCALE GENOMIC DNA]</scope>
    <source>
        <strain evidence="1">Ysfricsl-2016a</strain>
        <tissue evidence="1">Blood</tissue>
    </source>
</reference>
<organism evidence="1 2">
    <name type="scientific">Scophthalmus maximus</name>
    <name type="common">Turbot</name>
    <name type="synonym">Psetta maxima</name>
    <dbReference type="NCBI Taxonomy" id="52904"/>
    <lineage>
        <taxon>Eukaryota</taxon>
        <taxon>Metazoa</taxon>
        <taxon>Chordata</taxon>
        <taxon>Craniata</taxon>
        <taxon>Vertebrata</taxon>
        <taxon>Euteleostomi</taxon>
        <taxon>Actinopterygii</taxon>
        <taxon>Neopterygii</taxon>
        <taxon>Teleostei</taxon>
        <taxon>Neoteleostei</taxon>
        <taxon>Acanthomorphata</taxon>
        <taxon>Carangaria</taxon>
        <taxon>Pleuronectiformes</taxon>
        <taxon>Pleuronectoidei</taxon>
        <taxon>Scophthalmidae</taxon>
        <taxon>Scophthalmus</taxon>
    </lineage>
</organism>
<gene>
    <name evidence="1" type="ORF">F2P81_017401</name>
</gene>
<proteinExistence type="predicted"/>
<dbReference type="EMBL" id="VEVO01000015">
    <property type="protein sequence ID" value="KAF0030670.1"/>
    <property type="molecule type" value="Genomic_DNA"/>
</dbReference>